<protein>
    <submittedName>
        <fullName evidence="1">Uncharacterized protein</fullName>
    </submittedName>
</protein>
<evidence type="ECO:0000313" key="1">
    <source>
        <dbReference type="EMBL" id="KAK2578110.1"/>
    </source>
</evidence>
<proteinExistence type="predicted"/>
<name>A0AAD9RER8_9HYME</name>
<dbReference type="EMBL" id="JAIFRP010000584">
    <property type="protein sequence ID" value="KAK2578110.1"/>
    <property type="molecule type" value="Genomic_DNA"/>
</dbReference>
<dbReference type="Proteomes" id="UP001258017">
    <property type="component" value="Unassembled WGS sequence"/>
</dbReference>
<evidence type="ECO:0000313" key="2">
    <source>
        <dbReference type="Proteomes" id="UP001258017"/>
    </source>
</evidence>
<keyword evidence="2" id="KW-1185">Reference proteome</keyword>
<reference evidence="1" key="1">
    <citation type="submission" date="2021-08" db="EMBL/GenBank/DDBJ databases">
        <authorList>
            <person name="Misof B."/>
            <person name="Oliver O."/>
            <person name="Podsiadlowski L."/>
            <person name="Donath A."/>
            <person name="Peters R."/>
            <person name="Mayer C."/>
            <person name="Rust J."/>
            <person name="Gunkel S."/>
            <person name="Lesny P."/>
            <person name="Martin S."/>
            <person name="Oeyen J.P."/>
            <person name="Petersen M."/>
            <person name="Panagiotis P."/>
            <person name="Wilbrandt J."/>
            <person name="Tanja T."/>
        </authorList>
    </citation>
    <scope>NUCLEOTIDE SEQUENCE</scope>
    <source>
        <strain evidence="1">GBR_01_08_01A</strain>
        <tissue evidence="1">Thorax + abdomen</tissue>
    </source>
</reference>
<organism evidence="1 2">
    <name type="scientific">Odynerus spinipes</name>
    <dbReference type="NCBI Taxonomy" id="1348599"/>
    <lineage>
        <taxon>Eukaryota</taxon>
        <taxon>Metazoa</taxon>
        <taxon>Ecdysozoa</taxon>
        <taxon>Arthropoda</taxon>
        <taxon>Hexapoda</taxon>
        <taxon>Insecta</taxon>
        <taxon>Pterygota</taxon>
        <taxon>Neoptera</taxon>
        <taxon>Endopterygota</taxon>
        <taxon>Hymenoptera</taxon>
        <taxon>Apocrita</taxon>
        <taxon>Aculeata</taxon>
        <taxon>Vespoidea</taxon>
        <taxon>Vespidae</taxon>
        <taxon>Eumeninae</taxon>
        <taxon>Odynerus</taxon>
    </lineage>
</organism>
<accession>A0AAD9RER8</accession>
<dbReference type="AlphaFoldDB" id="A0AAD9RER8"/>
<comment type="caution">
    <text evidence="1">The sequence shown here is derived from an EMBL/GenBank/DDBJ whole genome shotgun (WGS) entry which is preliminary data.</text>
</comment>
<gene>
    <name evidence="1" type="ORF">KPH14_009888</name>
</gene>
<reference evidence="1" key="2">
    <citation type="journal article" date="2023" name="Commun. Biol.">
        <title>Intrasexual cuticular hydrocarbon dimorphism in a wasp sheds light on hydrocarbon biosynthesis genes in Hymenoptera.</title>
        <authorList>
            <person name="Moris V.C."/>
            <person name="Podsiadlowski L."/>
            <person name="Martin S."/>
            <person name="Oeyen J.P."/>
            <person name="Donath A."/>
            <person name="Petersen M."/>
            <person name="Wilbrandt J."/>
            <person name="Misof B."/>
            <person name="Liedtke D."/>
            <person name="Thamm M."/>
            <person name="Scheiner R."/>
            <person name="Schmitt T."/>
            <person name="Niehuis O."/>
        </authorList>
    </citation>
    <scope>NUCLEOTIDE SEQUENCE</scope>
    <source>
        <strain evidence="1">GBR_01_08_01A</strain>
    </source>
</reference>
<sequence>MNIKAIGDFLSDFSGACDTLCVWEKQVRLLQTTYGLDDQLTKILMASKLKSNALNWLHSKPEHIEMSAEELLNDMKKVFDHRPSKLMLRKKFEDRKWIVGEHFSEYHHDKLILANQVGVRDDEEIVDHIIDGIADEHLRDQA</sequence>